<dbReference type="InterPro" id="IPR000085">
    <property type="entry name" value="RuvA"/>
</dbReference>
<keyword evidence="9" id="KW-0347">Helicase</keyword>
<dbReference type="Pfam" id="PF14520">
    <property type="entry name" value="HHH_5"/>
    <property type="match status" value="1"/>
</dbReference>
<evidence type="ECO:0000256" key="3">
    <source>
        <dbReference type="ARBA" id="ARBA00023125"/>
    </source>
</evidence>
<dbReference type="InterPro" id="IPR011114">
    <property type="entry name" value="RuvA_C"/>
</dbReference>
<dbReference type="GO" id="GO:0048476">
    <property type="term" value="C:Holliday junction resolvase complex"/>
    <property type="evidence" value="ECO:0007669"/>
    <property type="project" value="UniProtKB-UniRule"/>
</dbReference>
<dbReference type="SMART" id="SM00278">
    <property type="entry name" value="HhH1"/>
    <property type="match status" value="2"/>
</dbReference>
<evidence type="ECO:0000259" key="8">
    <source>
        <dbReference type="SMART" id="SM00278"/>
    </source>
</evidence>
<dbReference type="GO" id="GO:0006310">
    <property type="term" value="P:DNA recombination"/>
    <property type="evidence" value="ECO:0007669"/>
    <property type="project" value="UniProtKB-UniRule"/>
</dbReference>
<dbReference type="Gene3D" id="1.10.150.20">
    <property type="entry name" value="5' to 3' exonuclease, C-terminal subdomain"/>
    <property type="match status" value="1"/>
</dbReference>
<dbReference type="HAMAP" id="MF_00031">
    <property type="entry name" value="DNA_HJ_migration_RuvA"/>
    <property type="match status" value="1"/>
</dbReference>
<dbReference type="RefSeq" id="WP_184638063.1">
    <property type="nucleotide sequence ID" value="NZ_BAABKT010000042.1"/>
</dbReference>
<keyword evidence="3 6" id="KW-0238">DNA-binding</keyword>
<dbReference type="Gene3D" id="2.40.50.140">
    <property type="entry name" value="Nucleic acid-binding proteins"/>
    <property type="match status" value="1"/>
</dbReference>
<proteinExistence type="inferred from homology"/>
<dbReference type="Pfam" id="PF07499">
    <property type="entry name" value="RuvA_C"/>
    <property type="match status" value="1"/>
</dbReference>
<feature type="region of interest" description="Disordered" evidence="7">
    <location>
        <begin position="130"/>
        <end position="154"/>
    </location>
</feature>
<evidence type="ECO:0000256" key="6">
    <source>
        <dbReference type="HAMAP-Rule" id="MF_00031"/>
    </source>
</evidence>
<keyword evidence="9" id="KW-0378">Hydrolase</keyword>
<feature type="domain" description="Helix-hairpin-helix DNA-binding motif class 1" evidence="8">
    <location>
        <begin position="72"/>
        <end position="91"/>
    </location>
</feature>
<keyword evidence="4 6" id="KW-0233">DNA recombination</keyword>
<dbReference type="GO" id="GO:0009379">
    <property type="term" value="C:Holliday junction helicase complex"/>
    <property type="evidence" value="ECO:0007669"/>
    <property type="project" value="InterPro"/>
</dbReference>
<keyword evidence="10" id="KW-1185">Reference proteome</keyword>
<dbReference type="InterPro" id="IPR013849">
    <property type="entry name" value="DNA_helicase_Holl-junc_RuvA_I"/>
</dbReference>
<dbReference type="GO" id="GO:0005524">
    <property type="term" value="F:ATP binding"/>
    <property type="evidence" value="ECO:0007669"/>
    <property type="project" value="InterPro"/>
</dbReference>
<dbReference type="GO" id="GO:0009378">
    <property type="term" value="F:four-way junction helicase activity"/>
    <property type="evidence" value="ECO:0007669"/>
    <property type="project" value="InterPro"/>
</dbReference>
<feature type="region of interest" description="Domain II" evidence="6">
    <location>
        <begin position="64"/>
        <end position="141"/>
    </location>
</feature>
<protein>
    <recommendedName>
        <fullName evidence="6">Holliday junction branch migration complex subunit RuvA</fullName>
    </recommendedName>
</protein>
<reference evidence="9 10" key="1">
    <citation type="submission" date="2020-08" db="EMBL/GenBank/DDBJ databases">
        <title>Sequencing the genomes of 1000 actinobacteria strains.</title>
        <authorList>
            <person name="Klenk H.-P."/>
        </authorList>
    </citation>
    <scope>NUCLEOTIDE SEQUENCE [LARGE SCALE GENOMIC DNA]</scope>
    <source>
        <strain evidence="9 10">DSM 44593</strain>
    </source>
</reference>
<evidence type="ECO:0000256" key="4">
    <source>
        <dbReference type="ARBA" id="ARBA00023172"/>
    </source>
</evidence>
<evidence type="ECO:0000256" key="2">
    <source>
        <dbReference type="ARBA" id="ARBA00022763"/>
    </source>
</evidence>
<dbReference type="InterPro" id="IPR012340">
    <property type="entry name" value="NA-bd_OB-fold"/>
</dbReference>
<dbReference type="InterPro" id="IPR036267">
    <property type="entry name" value="RuvA_C_sf"/>
</dbReference>
<comment type="function">
    <text evidence="6">The RuvA-RuvB-RuvC complex processes Holliday junction (HJ) DNA during genetic recombination and DNA repair, while the RuvA-RuvB complex plays an important role in the rescue of blocked DNA replication forks via replication fork reversal (RFR). RuvA specifically binds to HJ cruciform DNA, conferring on it an open structure. The RuvB hexamer acts as an ATP-dependent pump, pulling dsDNA into and through the RuvAB complex. HJ branch migration allows RuvC to scan DNA until it finds its consensus sequence, where it cleaves and resolves the cruciform DNA.</text>
</comment>
<dbReference type="Proteomes" id="UP000578077">
    <property type="component" value="Unassembled WGS sequence"/>
</dbReference>
<comment type="subunit">
    <text evidence="6">Homotetramer. Forms an RuvA(8)-RuvB(12)-Holliday junction (HJ) complex. HJ DNA is sandwiched between 2 RuvA tetramers; dsDNA enters through RuvA and exits via RuvB. An RuvB hexamer assembles on each DNA strand where it exits the tetramer. Each RuvB hexamer is contacted by two RuvA subunits (via domain III) on 2 adjacent RuvB subunits; this complex drives branch migration. In the full resolvosome a probable DNA-RuvA(4)-RuvB(12)-RuvC(2) complex forms which resolves the HJ.</text>
</comment>
<keyword evidence="1 6" id="KW-0963">Cytoplasm</keyword>
<accession>A0A841EMB1</accession>
<dbReference type="GO" id="GO:0006281">
    <property type="term" value="P:DNA repair"/>
    <property type="evidence" value="ECO:0007669"/>
    <property type="project" value="UniProtKB-UniRule"/>
</dbReference>
<organism evidence="9 10">
    <name type="scientific">Streptomonospora salina</name>
    <dbReference type="NCBI Taxonomy" id="104205"/>
    <lineage>
        <taxon>Bacteria</taxon>
        <taxon>Bacillati</taxon>
        <taxon>Actinomycetota</taxon>
        <taxon>Actinomycetes</taxon>
        <taxon>Streptosporangiales</taxon>
        <taxon>Nocardiopsidaceae</taxon>
        <taxon>Streptomonospora</taxon>
    </lineage>
</organism>
<comment type="caution">
    <text evidence="9">The sequence shown here is derived from an EMBL/GenBank/DDBJ whole genome shotgun (WGS) entry which is preliminary data.</text>
</comment>
<keyword evidence="2 6" id="KW-0227">DNA damage</keyword>
<dbReference type="SUPFAM" id="SSF47781">
    <property type="entry name" value="RuvA domain 2-like"/>
    <property type="match status" value="1"/>
</dbReference>
<comment type="subcellular location">
    <subcellularLocation>
        <location evidence="6">Cytoplasm</location>
    </subcellularLocation>
</comment>
<evidence type="ECO:0000256" key="5">
    <source>
        <dbReference type="ARBA" id="ARBA00023204"/>
    </source>
</evidence>
<feature type="region of interest" description="Domain III" evidence="6">
    <location>
        <begin position="151"/>
        <end position="204"/>
    </location>
</feature>
<dbReference type="SUPFAM" id="SSF46929">
    <property type="entry name" value="DNA helicase RuvA subunit, C-terminal domain"/>
    <property type="match status" value="1"/>
</dbReference>
<dbReference type="GO" id="GO:0000400">
    <property type="term" value="F:four-way junction DNA binding"/>
    <property type="evidence" value="ECO:0007669"/>
    <property type="project" value="UniProtKB-UniRule"/>
</dbReference>
<dbReference type="GO" id="GO:0016787">
    <property type="term" value="F:hydrolase activity"/>
    <property type="evidence" value="ECO:0007669"/>
    <property type="project" value="UniProtKB-KW"/>
</dbReference>
<dbReference type="AlphaFoldDB" id="A0A841EMB1"/>
<dbReference type="GO" id="GO:0005737">
    <property type="term" value="C:cytoplasm"/>
    <property type="evidence" value="ECO:0007669"/>
    <property type="project" value="UniProtKB-SubCell"/>
</dbReference>
<sequence length="204" mass="20963">MIAFLSGRVAARTGGTAVIEVGGVGMTVHCTPTTLAGLRVGEQATVPTSLVVREESLTLYGFADDDEREVFERLQQASGVGPRLALGILAVHTPDVLRSAVASEDTAALTRVPGVGPKGAQRIALELRDKLGPPPAADPAVAEHGAAPPAAEAPWRPQVVSGLVNLGWSAKDAETAAEAVAPEAADSPDVAVLLRSALRRLSRS</sequence>
<dbReference type="InterPro" id="IPR003583">
    <property type="entry name" value="Hlx-hairpin-Hlx_DNA-bd_motif"/>
</dbReference>
<feature type="compositionally biased region" description="Low complexity" evidence="7">
    <location>
        <begin position="139"/>
        <end position="154"/>
    </location>
</feature>
<dbReference type="Gene3D" id="1.10.8.10">
    <property type="entry name" value="DNA helicase RuvA subunit, C-terminal domain"/>
    <property type="match status" value="1"/>
</dbReference>
<feature type="domain" description="Helix-hairpin-helix DNA-binding motif class 1" evidence="8">
    <location>
        <begin position="107"/>
        <end position="126"/>
    </location>
</feature>
<evidence type="ECO:0000256" key="1">
    <source>
        <dbReference type="ARBA" id="ARBA00022490"/>
    </source>
</evidence>
<dbReference type="NCBIfam" id="TIGR00084">
    <property type="entry name" value="ruvA"/>
    <property type="match status" value="1"/>
</dbReference>
<keyword evidence="9" id="KW-0067">ATP-binding</keyword>
<keyword evidence="5 6" id="KW-0234">DNA repair</keyword>
<comment type="caution">
    <text evidence="6">Lacks conserved residue(s) required for the propagation of feature annotation.</text>
</comment>
<gene>
    <name evidence="6" type="primary">ruvA</name>
    <name evidence="9" type="ORF">HNR25_004312</name>
</gene>
<evidence type="ECO:0000313" key="9">
    <source>
        <dbReference type="EMBL" id="MBB6000561.1"/>
    </source>
</evidence>
<dbReference type="Pfam" id="PF01330">
    <property type="entry name" value="RuvA_N"/>
    <property type="match status" value="1"/>
</dbReference>
<comment type="domain">
    <text evidence="6">Has three domains with a flexible linker between the domains II and III and assumes an 'L' shape. Domain III is highly mobile and contacts RuvB.</text>
</comment>
<dbReference type="SUPFAM" id="SSF50249">
    <property type="entry name" value="Nucleic acid-binding proteins"/>
    <property type="match status" value="1"/>
</dbReference>
<dbReference type="InterPro" id="IPR010994">
    <property type="entry name" value="RuvA_2-like"/>
</dbReference>
<evidence type="ECO:0000313" key="10">
    <source>
        <dbReference type="Proteomes" id="UP000578077"/>
    </source>
</evidence>
<comment type="similarity">
    <text evidence="6">Belongs to the RuvA family.</text>
</comment>
<evidence type="ECO:0000256" key="7">
    <source>
        <dbReference type="SAM" id="MobiDB-lite"/>
    </source>
</evidence>
<dbReference type="EMBL" id="JACHLY010000001">
    <property type="protein sequence ID" value="MBB6000561.1"/>
    <property type="molecule type" value="Genomic_DNA"/>
</dbReference>
<keyword evidence="9" id="KW-0547">Nucleotide-binding</keyword>
<name>A0A841EMB1_9ACTN</name>